<dbReference type="AlphaFoldDB" id="A0A834BWI0"/>
<gene>
    <name evidence="2" type="ORF">FQA47_017984</name>
</gene>
<name>A0A834BWI0_ORYME</name>
<dbReference type="EMBL" id="WKFB01000509">
    <property type="protein sequence ID" value="KAF6721003.1"/>
    <property type="molecule type" value="Genomic_DNA"/>
</dbReference>
<keyword evidence="1" id="KW-0472">Membrane</keyword>
<keyword evidence="1" id="KW-1133">Transmembrane helix</keyword>
<organism evidence="2 3">
    <name type="scientific">Oryzias melastigma</name>
    <name type="common">Marine medaka</name>
    <dbReference type="NCBI Taxonomy" id="30732"/>
    <lineage>
        <taxon>Eukaryota</taxon>
        <taxon>Metazoa</taxon>
        <taxon>Chordata</taxon>
        <taxon>Craniata</taxon>
        <taxon>Vertebrata</taxon>
        <taxon>Euteleostomi</taxon>
        <taxon>Actinopterygii</taxon>
        <taxon>Neopterygii</taxon>
        <taxon>Teleostei</taxon>
        <taxon>Neoteleostei</taxon>
        <taxon>Acanthomorphata</taxon>
        <taxon>Ovalentaria</taxon>
        <taxon>Atherinomorphae</taxon>
        <taxon>Beloniformes</taxon>
        <taxon>Adrianichthyidae</taxon>
        <taxon>Oryziinae</taxon>
        <taxon>Oryzias</taxon>
    </lineage>
</organism>
<keyword evidence="1" id="KW-0812">Transmembrane</keyword>
<dbReference type="PANTHER" id="PTHR31025:SF27">
    <property type="entry name" value="SI:CH211-193K19.2-RELATED"/>
    <property type="match status" value="1"/>
</dbReference>
<proteinExistence type="predicted"/>
<evidence type="ECO:0000256" key="1">
    <source>
        <dbReference type="SAM" id="Phobius"/>
    </source>
</evidence>
<feature type="transmembrane region" description="Helical" evidence="1">
    <location>
        <begin position="12"/>
        <end position="34"/>
    </location>
</feature>
<protein>
    <submittedName>
        <fullName evidence="2">Uncharacterized protein</fullName>
    </submittedName>
</protein>
<evidence type="ECO:0000313" key="2">
    <source>
        <dbReference type="EMBL" id="KAF6721003.1"/>
    </source>
</evidence>
<comment type="caution">
    <text evidence="2">The sequence shown here is derived from an EMBL/GenBank/DDBJ whole genome shotgun (WGS) entry which is preliminary data.</text>
</comment>
<reference evidence="2" key="1">
    <citation type="journal article" name="BMC Genomics">
        <title>Long-read sequencing and de novo genome assembly of marine medaka (Oryzias melastigma).</title>
        <authorList>
            <person name="Liang P."/>
            <person name="Saqib H.S.A."/>
            <person name="Ni X."/>
            <person name="Shen Y."/>
        </authorList>
    </citation>
    <scope>NUCLEOTIDE SEQUENCE</scope>
    <source>
        <strain evidence="2">Bigg-433</strain>
    </source>
</reference>
<sequence length="136" mass="15144">MGEFQTLRRRWYFLVLGTTPISVPLLVPLPVGFIQPFKINRKKDTDSVEQKIKGLTVGILMLVEDDSSPPRGNVLNLAVVVEETIILEELSDLPTAFAYLLGLIYALNIQYPIGLRYTFETVQNIFMGLGADLSGS</sequence>
<accession>A0A834BWI0</accession>
<evidence type="ECO:0000313" key="3">
    <source>
        <dbReference type="Proteomes" id="UP000646548"/>
    </source>
</evidence>
<feature type="non-terminal residue" evidence="2">
    <location>
        <position position="1"/>
    </location>
</feature>
<dbReference type="PANTHER" id="PTHR31025">
    <property type="entry name" value="SI:CH211-196P9.1-RELATED"/>
    <property type="match status" value="1"/>
</dbReference>
<dbReference type="Proteomes" id="UP000646548">
    <property type="component" value="Unassembled WGS sequence"/>
</dbReference>